<dbReference type="EMBL" id="JARBDR010000657">
    <property type="protein sequence ID" value="KAJ8309002.1"/>
    <property type="molecule type" value="Genomic_DNA"/>
</dbReference>
<dbReference type="PROSITE" id="PS50234">
    <property type="entry name" value="VWFA"/>
    <property type="match status" value="1"/>
</dbReference>
<reference evidence="5 6" key="1">
    <citation type="submission" date="2022-12" db="EMBL/GenBank/DDBJ databases">
        <title>Chromosome-level genome of Tegillarca granosa.</title>
        <authorList>
            <person name="Kim J."/>
        </authorList>
    </citation>
    <scope>NUCLEOTIDE SEQUENCE [LARGE SCALE GENOMIC DNA]</scope>
    <source>
        <strain evidence="5">Teg-2019</strain>
        <tissue evidence="5">Adductor muscle</tissue>
    </source>
</reference>
<dbReference type="InterPro" id="IPR052969">
    <property type="entry name" value="Thr-specific_kinase-like"/>
</dbReference>
<evidence type="ECO:0000313" key="6">
    <source>
        <dbReference type="Proteomes" id="UP001217089"/>
    </source>
</evidence>
<keyword evidence="2" id="KW-0964">Secreted</keyword>
<dbReference type="Gene3D" id="3.40.50.410">
    <property type="entry name" value="von Willebrand factor, type A domain"/>
    <property type="match status" value="1"/>
</dbReference>
<dbReference type="SMART" id="SM00327">
    <property type="entry name" value="VWA"/>
    <property type="match status" value="1"/>
</dbReference>
<comment type="subcellular location">
    <subcellularLocation>
        <location evidence="1">Secreted</location>
    </subcellularLocation>
</comment>
<gene>
    <name evidence="5" type="ORF">KUTeg_013876</name>
</gene>
<dbReference type="PANTHER" id="PTHR47763:SF1">
    <property type="entry name" value="DUF659 DOMAIN-CONTAINING PROTEIN"/>
    <property type="match status" value="1"/>
</dbReference>
<evidence type="ECO:0000256" key="3">
    <source>
        <dbReference type="ARBA" id="ARBA00022729"/>
    </source>
</evidence>
<accession>A0ABQ9EYC7</accession>
<dbReference type="Proteomes" id="UP001217089">
    <property type="component" value="Unassembled WGS sequence"/>
</dbReference>
<protein>
    <recommendedName>
        <fullName evidence="4">VWFA domain-containing protein</fullName>
    </recommendedName>
</protein>
<evidence type="ECO:0000313" key="5">
    <source>
        <dbReference type="EMBL" id="KAJ8309002.1"/>
    </source>
</evidence>
<evidence type="ECO:0000259" key="4">
    <source>
        <dbReference type="PROSITE" id="PS50234"/>
    </source>
</evidence>
<organism evidence="5 6">
    <name type="scientific">Tegillarca granosa</name>
    <name type="common">Malaysian cockle</name>
    <name type="synonym">Anadara granosa</name>
    <dbReference type="NCBI Taxonomy" id="220873"/>
    <lineage>
        <taxon>Eukaryota</taxon>
        <taxon>Metazoa</taxon>
        <taxon>Spiralia</taxon>
        <taxon>Lophotrochozoa</taxon>
        <taxon>Mollusca</taxon>
        <taxon>Bivalvia</taxon>
        <taxon>Autobranchia</taxon>
        <taxon>Pteriomorphia</taxon>
        <taxon>Arcoida</taxon>
        <taxon>Arcoidea</taxon>
        <taxon>Arcidae</taxon>
        <taxon>Tegillarca</taxon>
    </lineage>
</organism>
<evidence type="ECO:0000256" key="1">
    <source>
        <dbReference type="ARBA" id="ARBA00004613"/>
    </source>
</evidence>
<sequence length="444" mass="49549">MSEVEDEVMREIETCKRNDEKEEAAISQRIIDKLDLKRAISNKLTRNNEALSTATEFAKVLASFKNMADVKKALTRPYRPTPGRTDTYEVRQGRISYEQARRMPELAKHDGSVLDLAFVMDCTGSMGEYIKTAQNNIRKIVEEIVSSEKSDVQLSLIEYRDHPPQDSTFVTRTHDFTNSVSKMRSWLENCSADGGGDTPEAVADGLHELLKLNWRSESTKIGVLIADAPPHGLSAPGDGFSNGCPAGIDPMETIQKLAEKGITLYSVGCEPAISPYKEFFMAIAYMTGGQYVPLTGAGLLTKVIIGGAQEELSLEQWMADVDQEVQADLQAGREIDDEEISRRVQEKLNLKGAKAKQLQRNNATLEAPTENALKLSKFNNMADVRKNFVLGAPSMMASYMPCMARRREEQSDVYDVVENEMSYSQVSRMVQKSKARNMAMFKKN</sequence>
<dbReference type="SUPFAM" id="SSF53300">
    <property type="entry name" value="vWA-like"/>
    <property type="match status" value="1"/>
</dbReference>
<keyword evidence="6" id="KW-1185">Reference proteome</keyword>
<comment type="caution">
    <text evidence="5">The sequence shown here is derived from an EMBL/GenBank/DDBJ whole genome shotgun (WGS) entry which is preliminary data.</text>
</comment>
<dbReference type="CDD" id="cd00198">
    <property type="entry name" value="vWFA"/>
    <property type="match status" value="1"/>
</dbReference>
<feature type="domain" description="VWFA" evidence="4">
    <location>
        <begin position="115"/>
        <end position="321"/>
    </location>
</feature>
<name>A0ABQ9EYC7_TEGGR</name>
<dbReference type="InterPro" id="IPR036465">
    <property type="entry name" value="vWFA_dom_sf"/>
</dbReference>
<dbReference type="PANTHER" id="PTHR47763">
    <property type="entry name" value="ALPHA-PROTEIN KINASE VWKA"/>
    <property type="match status" value="1"/>
</dbReference>
<dbReference type="InterPro" id="IPR002035">
    <property type="entry name" value="VWF_A"/>
</dbReference>
<evidence type="ECO:0000256" key="2">
    <source>
        <dbReference type="ARBA" id="ARBA00022525"/>
    </source>
</evidence>
<keyword evidence="3" id="KW-0732">Signal</keyword>
<proteinExistence type="predicted"/>
<dbReference type="InterPro" id="IPR056861">
    <property type="entry name" value="HMCN1-like_VWA"/>
</dbReference>
<dbReference type="Pfam" id="PF25106">
    <property type="entry name" value="VWA_4"/>
    <property type="match status" value="1"/>
</dbReference>